<keyword evidence="1" id="KW-0472">Membrane</keyword>
<protein>
    <submittedName>
        <fullName evidence="2">Uncharacterized protein</fullName>
    </submittedName>
</protein>
<feature type="transmembrane region" description="Helical" evidence="1">
    <location>
        <begin position="21"/>
        <end position="39"/>
    </location>
</feature>
<keyword evidence="3" id="KW-1185">Reference proteome</keyword>
<reference evidence="2 3" key="1">
    <citation type="submission" date="2019-10" db="EMBL/GenBank/DDBJ databases">
        <title>Characterization of the phylogenetic diversity of two novel species belonging to the genus Bifidobacterium: Bifidobacterium cebidarum sp. nov. and Bifidobacterium leontopitheci sp. nov.</title>
        <authorList>
            <person name="Lugli G.A."/>
            <person name="Duranti S."/>
            <person name="Milani C."/>
            <person name="Turroni F."/>
            <person name="Ventura M."/>
        </authorList>
    </citation>
    <scope>NUCLEOTIDE SEQUENCE [LARGE SCALE GENOMIC DNA]</scope>
    <source>
        <strain evidence="2 3">DSM 100688</strain>
    </source>
</reference>
<evidence type="ECO:0000313" key="3">
    <source>
        <dbReference type="Proteomes" id="UP000482084"/>
    </source>
</evidence>
<organism evidence="2 3">
    <name type="scientific">Bifidobacterium ramosum</name>
    <dbReference type="NCBI Taxonomy" id="1798158"/>
    <lineage>
        <taxon>Bacteria</taxon>
        <taxon>Bacillati</taxon>
        <taxon>Actinomycetota</taxon>
        <taxon>Actinomycetes</taxon>
        <taxon>Bifidobacteriales</taxon>
        <taxon>Bifidobacteriaceae</taxon>
        <taxon>Bifidobacterium</taxon>
    </lineage>
</organism>
<evidence type="ECO:0000256" key="1">
    <source>
        <dbReference type="SAM" id="Phobius"/>
    </source>
</evidence>
<gene>
    <name evidence="2" type="ORF">DSM100688_0403</name>
</gene>
<proteinExistence type="predicted"/>
<evidence type="ECO:0000313" key="2">
    <source>
        <dbReference type="EMBL" id="KAB8289323.1"/>
    </source>
</evidence>
<dbReference type="EMBL" id="WBSM01000001">
    <property type="protein sequence ID" value="KAB8289323.1"/>
    <property type="molecule type" value="Genomic_DNA"/>
</dbReference>
<accession>A0A6L4X439</accession>
<dbReference type="Proteomes" id="UP000482084">
    <property type="component" value="Unassembled WGS sequence"/>
</dbReference>
<sequence>MAKPMAPMRWSDAANMADMTAKSMLIVASVLDLFMVFMVF</sequence>
<keyword evidence="1" id="KW-0812">Transmembrane</keyword>
<name>A0A6L4X439_9BIFI</name>
<dbReference type="AlphaFoldDB" id="A0A6L4X439"/>
<keyword evidence="1" id="KW-1133">Transmembrane helix</keyword>
<comment type="caution">
    <text evidence="2">The sequence shown here is derived from an EMBL/GenBank/DDBJ whole genome shotgun (WGS) entry which is preliminary data.</text>
</comment>